<keyword evidence="4" id="KW-0449">Lipoprotein</keyword>
<keyword evidence="5" id="KW-1185">Reference proteome</keyword>
<evidence type="ECO:0000256" key="1">
    <source>
        <dbReference type="SAM" id="MobiDB-lite"/>
    </source>
</evidence>
<feature type="domain" description="Lipoprotein-associated type-17" evidence="3">
    <location>
        <begin position="54"/>
        <end position="123"/>
    </location>
</feature>
<feature type="compositionally biased region" description="Basic and acidic residues" evidence="1">
    <location>
        <begin position="258"/>
        <end position="282"/>
    </location>
</feature>
<evidence type="ECO:0000259" key="3">
    <source>
        <dbReference type="Pfam" id="PF04200"/>
    </source>
</evidence>
<feature type="compositionally biased region" description="Basic and acidic residues" evidence="1">
    <location>
        <begin position="317"/>
        <end position="336"/>
    </location>
</feature>
<keyword evidence="2" id="KW-0732">Signal</keyword>
<feature type="compositionally biased region" description="Basic and acidic residues" evidence="1">
    <location>
        <begin position="291"/>
        <end position="308"/>
    </location>
</feature>
<dbReference type="Proteomes" id="UP001237011">
    <property type="component" value="Chromosome"/>
</dbReference>
<dbReference type="PROSITE" id="PS51257">
    <property type="entry name" value="PROKAR_LIPOPROTEIN"/>
    <property type="match status" value="1"/>
</dbReference>
<feature type="signal peptide" evidence="2">
    <location>
        <begin position="1"/>
        <end position="19"/>
    </location>
</feature>
<reference evidence="4" key="1">
    <citation type="submission" date="2023-08" db="EMBL/GenBank/DDBJ databases">
        <title>Complete genome sequence of Mycoplasma seminis 2200.</title>
        <authorList>
            <person name="Spergser J."/>
        </authorList>
    </citation>
    <scope>NUCLEOTIDE SEQUENCE [LARGE SCALE GENOMIC DNA]</scope>
    <source>
        <strain evidence="4">2200</strain>
    </source>
</reference>
<evidence type="ECO:0000313" key="5">
    <source>
        <dbReference type="Proteomes" id="UP001237011"/>
    </source>
</evidence>
<proteinExistence type="predicted"/>
<name>A0ABY9HBD8_9MOLU</name>
<accession>A0ABY9HBD8</accession>
<feature type="region of interest" description="Disordered" evidence="1">
    <location>
        <begin position="225"/>
        <end position="441"/>
    </location>
</feature>
<dbReference type="EMBL" id="CP132191">
    <property type="protein sequence ID" value="WLP85914.1"/>
    <property type="molecule type" value="Genomic_DNA"/>
</dbReference>
<dbReference type="RefSeq" id="WP_305938337.1">
    <property type="nucleotide sequence ID" value="NZ_CP132191.1"/>
</dbReference>
<gene>
    <name evidence="4" type="ORF">Q8852_02090</name>
</gene>
<feature type="compositionally biased region" description="Low complexity" evidence="1">
    <location>
        <begin position="337"/>
        <end position="349"/>
    </location>
</feature>
<feature type="chain" id="PRO_5045741161" evidence="2">
    <location>
        <begin position="20"/>
        <end position="963"/>
    </location>
</feature>
<feature type="domain" description="Lipoprotein-associated type-17" evidence="3">
    <location>
        <begin position="143"/>
        <end position="223"/>
    </location>
</feature>
<feature type="compositionally biased region" description="Basic and acidic residues" evidence="1">
    <location>
        <begin position="375"/>
        <end position="387"/>
    </location>
</feature>
<organism evidence="4 5">
    <name type="scientific">Mycoplasma seminis</name>
    <dbReference type="NCBI Taxonomy" id="512749"/>
    <lineage>
        <taxon>Bacteria</taxon>
        <taxon>Bacillati</taxon>
        <taxon>Mycoplasmatota</taxon>
        <taxon>Mollicutes</taxon>
        <taxon>Mycoplasmataceae</taxon>
        <taxon>Mycoplasma</taxon>
    </lineage>
</organism>
<feature type="compositionally biased region" description="Basic and acidic residues" evidence="1">
    <location>
        <begin position="413"/>
        <end position="439"/>
    </location>
</feature>
<feature type="region of interest" description="Disordered" evidence="1">
    <location>
        <begin position="822"/>
        <end position="846"/>
    </location>
</feature>
<protein>
    <submittedName>
        <fullName evidence="4">Lipoprotein 17-related variable surface protein</fullName>
    </submittedName>
</protein>
<evidence type="ECO:0000256" key="2">
    <source>
        <dbReference type="SAM" id="SignalP"/>
    </source>
</evidence>
<evidence type="ECO:0000313" key="4">
    <source>
        <dbReference type="EMBL" id="WLP85914.1"/>
    </source>
</evidence>
<dbReference type="Pfam" id="PF04200">
    <property type="entry name" value="Lipoprotein_17"/>
    <property type="match status" value="2"/>
</dbReference>
<dbReference type="InterPro" id="IPR007326">
    <property type="entry name" value="Lipoprotein-assoc_dom"/>
</dbReference>
<sequence length="963" mass="103501">MRKFTKTLLITLGGATATALPLISISCGKTEATKEEVEKKLKETKVVVDTVQGVNKAEVLASTITTQQLAFSGYDPKIFKVTVGTLSADDKAGTLSVPYTLQSIKYESVKSDGLVATITGFKTAAATDTPAPAAKTEQQVQEELNNIKLSVALQGVNAATIKASEVKQSQINVTGYDSKDFTLTYGTLAPNDKTGILTIPYTLTSNQFNTLKKTGDLQLDGFKVEAAEDGSGKDNSGTTGQPGKDDKQPGDSTGTDQGGKEKEPSQPGKENPEVKPGDEKTPAESGNDQTKPGEGDKQPGKETPEVKPGEGQPSDKTGGEDTGKQPVEPGKEEPKPGTDVTPGTTPVEGGENKTPGTADGSEKEKPAVTPGEGTEEGKKDTPEEKQPETPTPSTGDDKNKEQPTVTPGTTPTDGDKKETPEGAAPADKEQPKEEAKVTKASELTAEQFATLIGEAKPTIKDEAKEKTAFDAAIADLNTPTVENADYVIEFLSSKKDAPTFTTNIGKVLFNEKTPTDEKTEVENRLFAGERKVNYSIKVTSKTDNKDFKVFEKEFLVSGYKTKEQVMEILKAAKPAVKEQINTDVITIEPSTEKGYSVAYKFLHGKYTSFNKLDAISLEEGPKLKVAYKLVEGDTTKGTAKVLPIIYYDNASKNFYFVYKDLSTERKDDDYLQLNGLPIPALSAKAIADNYKGTDGPTGVYEIDAKVVEKNAGKPLSELYPSEITMDMLKDSLVSQPATLIGSAPEDKYQITAEMLKEMNGTITGIKHKDDLDPYVIVTVQFDTVKVENGIYYISKKEAATKDYEVAKNAKGEFSVRLAGLKVKTPEPDTSTPKPGTNVGGKDNTTPATPIVQGTAFKLAETATAANIENVIKAKSANANNFDLQYYDKRGYFGIKGSGNISNSALLLLNNVPSDEIKLVTLKGKNKGILNCGSYDATTKTLTVKYQQKINNEFKDVQQSFVLA</sequence>